<accession>M3XRS3</accession>
<name>M3XRS3_MUSPF</name>
<organism evidence="2">
    <name type="scientific">Mustela putorius furo</name>
    <name type="common">European domestic ferret</name>
    <name type="synonym">Mustela furo</name>
    <dbReference type="NCBI Taxonomy" id="9669"/>
    <lineage>
        <taxon>Eukaryota</taxon>
        <taxon>Metazoa</taxon>
        <taxon>Chordata</taxon>
        <taxon>Craniata</taxon>
        <taxon>Vertebrata</taxon>
        <taxon>Euteleostomi</taxon>
        <taxon>Mammalia</taxon>
        <taxon>Eutheria</taxon>
        <taxon>Laurasiatheria</taxon>
        <taxon>Carnivora</taxon>
        <taxon>Caniformia</taxon>
        <taxon>Musteloidea</taxon>
        <taxon>Mustelidae</taxon>
        <taxon>Mustelinae</taxon>
        <taxon>Mustela</taxon>
    </lineage>
</organism>
<feature type="compositionally biased region" description="Polar residues" evidence="1">
    <location>
        <begin position="1"/>
        <end position="20"/>
    </location>
</feature>
<dbReference type="HOGENOM" id="CLU_1651609_0_0_1"/>
<reference evidence="2" key="1">
    <citation type="submission" date="2024-06" db="UniProtKB">
        <authorList>
            <consortium name="Ensembl"/>
        </authorList>
    </citation>
    <scope>IDENTIFICATION</scope>
</reference>
<feature type="region of interest" description="Disordered" evidence="1">
    <location>
        <begin position="84"/>
        <end position="140"/>
    </location>
</feature>
<feature type="region of interest" description="Disordered" evidence="1">
    <location>
        <begin position="1"/>
        <end position="26"/>
    </location>
</feature>
<protein>
    <submittedName>
        <fullName evidence="2">Uncharacterized protein</fullName>
    </submittedName>
</protein>
<feature type="compositionally biased region" description="Low complexity" evidence="1">
    <location>
        <begin position="107"/>
        <end position="127"/>
    </location>
</feature>
<evidence type="ECO:0000313" key="2">
    <source>
        <dbReference type="Ensembl" id="ENSMPUP00000001773.1"/>
    </source>
</evidence>
<dbReference type="AlphaFoldDB" id="M3XRS3"/>
<evidence type="ECO:0000256" key="1">
    <source>
        <dbReference type="SAM" id="MobiDB-lite"/>
    </source>
</evidence>
<dbReference type="EMBL" id="AEYP01081849">
    <property type="status" value="NOT_ANNOTATED_CDS"/>
    <property type="molecule type" value="Genomic_DNA"/>
</dbReference>
<dbReference type="EMBL" id="AEYP01081851">
    <property type="status" value="NOT_ANNOTATED_CDS"/>
    <property type="molecule type" value="Genomic_DNA"/>
</dbReference>
<dbReference type="InParanoid" id="M3XRS3"/>
<dbReference type="Ensembl" id="ENSMPUT00000001809.1">
    <property type="protein sequence ID" value="ENSMPUP00000001773.1"/>
    <property type="gene ID" value="ENSMPUG00000001791.1"/>
</dbReference>
<sequence length="160" mass="17153">MSAEQTSGQQRAHSSLSNPISRLGGDNEFRLSRSKWENGLKGPLTSLPALCRTMHPAEQWGLQSTCWRQLIIGMWPYQNGHWAPGRSAAATSPCPVPRTPPPERGRLGSLRRLPPSAPRLAARPNSPTRQVPGSRGGVVGGGYLARLSANPCTSAGRARA</sequence>
<dbReference type="EMBL" id="AEYP01081850">
    <property type="status" value="NOT_ANNOTATED_CDS"/>
    <property type="molecule type" value="Genomic_DNA"/>
</dbReference>
<proteinExistence type="predicted"/>